<feature type="domain" description="Small-subunit processome Utp12" evidence="7">
    <location>
        <begin position="761"/>
        <end position="865"/>
    </location>
</feature>
<dbReference type="PANTHER" id="PTHR19858:SF0">
    <property type="entry name" value="PERIODIC TRYPTOPHAN PROTEIN 2 HOMOLOG"/>
    <property type="match status" value="1"/>
</dbReference>
<dbReference type="OrthoDB" id="3142434at2759"/>
<dbReference type="InterPro" id="IPR011047">
    <property type="entry name" value="Quinoprotein_ADH-like_sf"/>
</dbReference>
<proteinExistence type="inferred from homology"/>
<dbReference type="SMART" id="SM00320">
    <property type="entry name" value="WD40"/>
    <property type="match status" value="13"/>
</dbReference>
<dbReference type="PROSITE" id="PS50294">
    <property type="entry name" value="WD_REPEATS_REGION"/>
    <property type="match status" value="4"/>
</dbReference>
<comment type="caution">
    <text evidence="8">The sequence shown here is derived from an EMBL/GenBank/DDBJ whole genome shotgun (WGS) entry which is preliminary data.</text>
</comment>
<dbReference type="InterPro" id="IPR015943">
    <property type="entry name" value="WD40/YVTN_repeat-like_dom_sf"/>
</dbReference>
<dbReference type="SUPFAM" id="SSF50978">
    <property type="entry name" value="WD40 repeat-like"/>
    <property type="match status" value="2"/>
</dbReference>
<organism evidence="8 9">
    <name type="scientific">Polytolypa hystricis (strain UAMH7299)</name>
    <dbReference type="NCBI Taxonomy" id="1447883"/>
    <lineage>
        <taxon>Eukaryota</taxon>
        <taxon>Fungi</taxon>
        <taxon>Dikarya</taxon>
        <taxon>Ascomycota</taxon>
        <taxon>Pezizomycotina</taxon>
        <taxon>Eurotiomycetes</taxon>
        <taxon>Eurotiomycetidae</taxon>
        <taxon>Onygenales</taxon>
        <taxon>Onygenales incertae sedis</taxon>
        <taxon>Polytolypa</taxon>
    </lineage>
</organism>
<dbReference type="InterPro" id="IPR020472">
    <property type="entry name" value="WD40_PAC1"/>
</dbReference>
<feature type="repeat" description="WD" evidence="6">
    <location>
        <begin position="463"/>
        <end position="496"/>
    </location>
</feature>
<dbReference type="STRING" id="1447883.A0A2B7XUH2"/>
<dbReference type="GO" id="GO:0000462">
    <property type="term" value="P:maturation of SSU-rRNA from tricistronic rRNA transcript (SSU-rRNA, 5.8S rRNA, LSU-rRNA)"/>
    <property type="evidence" value="ECO:0007669"/>
    <property type="project" value="TreeGrafter"/>
</dbReference>
<reference evidence="8 9" key="1">
    <citation type="submission" date="2017-10" db="EMBL/GenBank/DDBJ databases">
        <title>Comparative genomics in systemic dimorphic fungi from Ajellomycetaceae.</title>
        <authorList>
            <person name="Munoz J.F."/>
            <person name="Mcewen J.G."/>
            <person name="Clay O.K."/>
            <person name="Cuomo C.A."/>
        </authorList>
    </citation>
    <scope>NUCLEOTIDE SEQUENCE [LARGE SCALE GENOMIC DNA]</scope>
    <source>
        <strain evidence="8 9">UAMH7299</strain>
    </source>
</reference>
<dbReference type="Pfam" id="PF00400">
    <property type="entry name" value="WD40"/>
    <property type="match status" value="6"/>
</dbReference>
<dbReference type="EMBL" id="PDNA01000118">
    <property type="protein sequence ID" value="PGH12413.1"/>
    <property type="molecule type" value="Genomic_DNA"/>
</dbReference>
<evidence type="ECO:0000256" key="5">
    <source>
        <dbReference type="ARBA" id="ARBA00023242"/>
    </source>
</evidence>
<name>A0A2B7XUH2_POLH7</name>
<dbReference type="InterPro" id="IPR001680">
    <property type="entry name" value="WD40_rpt"/>
</dbReference>
<dbReference type="PRINTS" id="PR00320">
    <property type="entry name" value="GPROTEINBRPT"/>
</dbReference>
<feature type="repeat" description="WD" evidence="6">
    <location>
        <begin position="512"/>
        <end position="539"/>
    </location>
</feature>
<dbReference type="InterPro" id="IPR036322">
    <property type="entry name" value="WD40_repeat_dom_sf"/>
</dbReference>
<dbReference type="GO" id="GO:0034388">
    <property type="term" value="C:Pwp2p-containing subcomplex of 90S preribosome"/>
    <property type="evidence" value="ECO:0007669"/>
    <property type="project" value="TreeGrafter"/>
</dbReference>
<dbReference type="Gene3D" id="2.130.10.10">
    <property type="entry name" value="YVTN repeat-like/Quinoprotein amine dehydrogenase"/>
    <property type="match status" value="4"/>
</dbReference>
<dbReference type="FunFam" id="2.130.10.10:FF:001680">
    <property type="entry name" value="Small nucleolar ribonucleoprotein complex subunit (Pwp2), putative"/>
    <property type="match status" value="1"/>
</dbReference>
<dbReference type="AlphaFoldDB" id="A0A2B7XUH2"/>
<keyword evidence="5" id="KW-0539">Nucleus</keyword>
<dbReference type="InterPro" id="IPR027145">
    <property type="entry name" value="PWP2"/>
</dbReference>
<dbReference type="Proteomes" id="UP000224634">
    <property type="component" value="Unassembled WGS sequence"/>
</dbReference>
<dbReference type="GO" id="GO:0000028">
    <property type="term" value="P:ribosomal small subunit assembly"/>
    <property type="evidence" value="ECO:0007669"/>
    <property type="project" value="TreeGrafter"/>
</dbReference>
<accession>A0A2B7XUH2</accession>
<protein>
    <recommendedName>
        <fullName evidence="7">Small-subunit processome Utp12 domain-containing protein</fullName>
    </recommendedName>
</protein>
<gene>
    <name evidence="8" type="ORF">AJ80_06720</name>
</gene>
<dbReference type="CDD" id="cd00200">
    <property type="entry name" value="WD40"/>
    <property type="match status" value="1"/>
</dbReference>
<feature type="repeat" description="WD" evidence="6">
    <location>
        <begin position="377"/>
        <end position="418"/>
    </location>
</feature>
<comment type="similarity">
    <text evidence="2">Belongs to the WD repeat PWP2 family.</text>
</comment>
<dbReference type="SUPFAM" id="SSF50998">
    <property type="entry name" value="Quinoprotein alcohol dehydrogenase-like"/>
    <property type="match status" value="1"/>
</dbReference>
<dbReference type="Pfam" id="PF04003">
    <property type="entry name" value="Utp12"/>
    <property type="match status" value="1"/>
</dbReference>
<keyword evidence="3 6" id="KW-0853">WD repeat</keyword>
<evidence type="ECO:0000256" key="3">
    <source>
        <dbReference type="ARBA" id="ARBA00022574"/>
    </source>
</evidence>
<dbReference type="GO" id="GO:0032040">
    <property type="term" value="C:small-subunit processome"/>
    <property type="evidence" value="ECO:0007669"/>
    <property type="project" value="UniProtKB-ARBA"/>
</dbReference>
<keyword evidence="4" id="KW-0677">Repeat</keyword>
<evidence type="ECO:0000256" key="6">
    <source>
        <dbReference type="PROSITE-ProRule" id="PRU00221"/>
    </source>
</evidence>
<dbReference type="PANTHER" id="PTHR19858">
    <property type="entry name" value="WD40 REPEAT PROTEIN"/>
    <property type="match status" value="1"/>
</dbReference>
<dbReference type="InterPro" id="IPR007148">
    <property type="entry name" value="SSU_processome_Utp12"/>
</dbReference>
<dbReference type="PROSITE" id="PS50082">
    <property type="entry name" value="WD_REPEATS_2"/>
    <property type="match status" value="5"/>
</dbReference>
<feature type="repeat" description="WD" evidence="6">
    <location>
        <begin position="147"/>
        <end position="179"/>
    </location>
</feature>
<dbReference type="InterPro" id="IPR019775">
    <property type="entry name" value="WD40_repeat_CS"/>
</dbReference>
<evidence type="ECO:0000256" key="1">
    <source>
        <dbReference type="ARBA" id="ARBA00004604"/>
    </source>
</evidence>
<dbReference type="PROSITE" id="PS00678">
    <property type="entry name" value="WD_REPEATS_1"/>
    <property type="match status" value="2"/>
</dbReference>
<comment type="subcellular location">
    <subcellularLocation>
        <location evidence="1">Nucleus</location>
        <location evidence="1">Nucleolus</location>
    </subcellularLocation>
</comment>
<sequence>MKTDFKFSNLLGTVYRKGNLLFTPDGTCLLSPVGNQVSVFDLVHNKSYTLPFAHRKNIARIDLSPKGNLLLSIDEDGKAILTNFLRRISIHHFSFKSSVSALSFSPSGRHFAVAVGRRIQIWRTPSTPGVDGSGELEFAPFVLHRDFAGHFDTVNNIHWSDDSRFFLSASKDLTAKIWSADPEEGFEPTTLAGHREGVVDAWFTEDQESIFTISKDGALFQWAYGARAEDLESITDNADLRWRIIKKNFFMQNNAKVNCAAFHPRANLLVVAFSNGVFGLYELPEFNEIHMLSVSQSTIDFVTINNTGEWLAFGSSKLGQLLVWEWQSESYILKQQGHLDSMNSLIYSPDGQKIVTVADDGKIKVWDVKSGFCIVTFTEHTGGVTACEFAKRGNVLFTASLDGSIRAWDLIRYRNFRTFTAPSRLSFSSLAVDPSGEVVCAGSLDSSDIHIWSVQTGQLLDQMSGHEGPISSLSFAADGSHLVSGSWDHTIRIWSIFGRTQTSEPLRLQADLLSVAFRPDGNQIAASTLDGQLTFWSVRDAVQESGVDGRRDVSGGRKVTDRRTAANAAGTKSFNTITYSADGSCLLAGGNSKYICLYDVESGTLCKKFTVSVNTSLDGTQEFLNSKNMTEAGPRGLIDEAGEASDLEDRIDRALPGAKRGDAGSRNTRPEVRVTSVAFAPTGQSFCAASTEGLLVYALDTSFVFDPFDLDIDITPDSIRETLDAAKASSSSTSLTSTTDTDNSTTPSFLKALIMSFRLSETPLIRTVYEAIPPAEIRHIITSLPTVYLPRTLRFIAATASDSPHLEFNLRWIEALLSIRGSYFKENKGMFESEMRGVQRVVDEIHRDLKRLSERNGYALEYLLSRPVVVKGSAANGGVEKVVNGVNEGDVDMQEVVGEDGDDGEGEWIGLE</sequence>
<keyword evidence="9" id="KW-1185">Reference proteome</keyword>
<evidence type="ECO:0000256" key="4">
    <source>
        <dbReference type="ARBA" id="ARBA00022737"/>
    </source>
</evidence>
<evidence type="ECO:0000259" key="7">
    <source>
        <dbReference type="Pfam" id="PF04003"/>
    </source>
</evidence>
<dbReference type="FunFam" id="2.130.10.10:FF:000470">
    <property type="entry name" value="Periodic tryptophan protein 2 homolog"/>
    <property type="match status" value="1"/>
</dbReference>
<evidence type="ECO:0000313" key="9">
    <source>
        <dbReference type="Proteomes" id="UP000224634"/>
    </source>
</evidence>
<dbReference type="FunFam" id="2.130.10.10:FF:000219">
    <property type="entry name" value="Periodic tryptophan protein 2"/>
    <property type="match status" value="1"/>
</dbReference>
<evidence type="ECO:0000313" key="8">
    <source>
        <dbReference type="EMBL" id="PGH12413.1"/>
    </source>
</evidence>
<feature type="repeat" description="WD" evidence="6">
    <location>
        <begin position="335"/>
        <end position="376"/>
    </location>
</feature>
<evidence type="ECO:0000256" key="2">
    <source>
        <dbReference type="ARBA" id="ARBA00010226"/>
    </source>
</evidence>